<dbReference type="RefSeq" id="WP_345242181.1">
    <property type="nucleotide sequence ID" value="NZ_BAABHD010000021.1"/>
</dbReference>
<keyword evidence="3" id="KW-1185">Reference proteome</keyword>
<evidence type="ECO:0000313" key="3">
    <source>
        <dbReference type="Proteomes" id="UP001501175"/>
    </source>
</evidence>
<feature type="chain" id="PRO_5046065860" description="ABC transporter substrate-binding protein" evidence="1">
    <location>
        <begin position="27"/>
        <end position="201"/>
    </location>
</feature>
<keyword evidence="1" id="KW-0732">Signal</keyword>
<evidence type="ECO:0000313" key="2">
    <source>
        <dbReference type="EMBL" id="GAA4452179.1"/>
    </source>
</evidence>
<dbReference type="PROSITE" id="PS51257">
    <property type="entry name" value="PROKAR_LIPOPROTEIN"/>
    <property type="match status" value="1"/>
</dbReference>
<accession>A0ABP8MKF5</accession>
<name>A0ABP8MKF5_9BACT</name>
<sequence>MKNQISKGLSLVLFALALGCTNPDTVAPDQTSGARTEATAKKATSALSAPITGTVDGSSFSGVFTISRFIEDGSQVLAVGTISNIKGKKLSGSAVKTITSQQWTLPVSFPSMGTASLGDITAQATCEILELTLGPLDLNLLGLVVHLDQVNLTIDAQSGSGNLLGNLLCAVAGLLDPVSFLANLAQIVDLLNQIVGVLQGL</sequence>
<proteinExistence type="predicted"/>
<gene>
    <name evidence="2" type="ORF">GCM10023189_15180</name>
</gene>
<dbReference type="EMBL" id="BAABHD010000021">
    <property type="protein sequence ID" value="GAA4452179.1"/>
    <property type="molecule type" value="Genomic_DNA"/>
</dbReference>
<dbReference type="Proteomes" id="UP001501175">
    <property type="component" value="Unassembled WGS sequence"/>
</dbReference>
<protein>
    <recommendedName>
        <fullName evidence="4">ABC transporter substrate-binding protein</fullName>
    </recommendedName>
</protein>
<organism evidence="2 3">
    <name type="scientific">Nibrella saemangeumensis</name>
    <dbReference type="NCBI Taxonomy" id="1084526"/>
    <lineage>
        <taxon>Bacteria</taxon>
        <taxon>Pseudomonadati</taxon>
        <taxon>Bacteroidota</taxon>
        <taxon>Cytophagia</taxon>
        <taxon>Cytophagales</taxon>
        <taxon>Spirosomataceae</taxon>
        <taxon>Nibrella</taxon>
    </lineage>
</organism>
<feature type="signal peptide" evidence="1">
    <location>
        <begin position="1"/>
        <end position="26"/>
    </location>
</feature>
<comment type="caution">
    <text evidence="2">The sequence shown here is derived from an EMBL/GenBank/DDBJ whole genome shotgun (WGS) entry which is preliminary data.</text>
</comment>
<reference evidence="3" key="1">
    <citation type="journal article" date="2019" name="Int. J. Syst. Evol. Microbiol.">
        <title>The Global Catalogue of Microorganisms (GCM) 10K type strain sequencing project: providing services to taxonomists for standard genome sequencing and annotation.</title>
        <authorList>
            <consortium name="The Broad Institute Genomics Platform"/>
            <consortium name="The Broad Institute Genome Sequencing Center for Infectious Disease"/>
            <person name="Wu L."/>
            <person name="Ma J."/>
        </authorList>
    </citation>
    <scope>NUCLEOTIDE SEQUENCE [LARGE SCALE GENOMIC DNA]</scope>
    <source>
        <strain evidence="3">JCM 17927</strain>
    </source>
</reference>
<evidence type="ECO:0000256" key="1">
    <source>
        <dbReference type="SAM" id="SignalP"/>
    </source>
</evidence>
<evidence type="ECO:0008006" key="4">
    <source>
        <dbReference type="Google" id="ProtNLM"/>
    </source>
</evidence>